<keyword evidence="3" id="KW-1185">Reference proteome</keyword>
<keyword evidence="1" id="KW-0472">Membrane</keyword>
<feature type="transmembrane region" description="Helical" evidence="1">
    <location>
        <begin position="536"/>
        <end position="560"/>
    </location>
</feature>
<evidence type="ECO:0000313" key="3">
    <source>
        <dbReference type="Proteomes" id="UP000700596"/>
    </source>
</evidence>
<feature type="transmembrane region" description="Helical" evidence="1">
    <location>
        <begin position="198"/>
        <end position="222"/>
    </location>
</feature>
<feature type="transmembrane region" description="Helical" evidence="1">
    <location>
        <begin position="156"/>
        <end position="178"/>
    </location>
</feature>
<evidence type="ECO:0000256" key="1">
    <source>
        <dbReference type="SAM" id="Phobius"/>
    </source>
</evidence>
<evidence type="ECO:0000313" key="2">
    <source>
        <dbReference type="EMBL" id="KAH7127227.1"/>
    </source>
</evidence>
<protein>
    <submittedName>
        <fullName evidence="2">Uncharacterized protein</fullName>
    </submittedName>
</protein>
<comment type="caution">
    <text evidence="2">The sequence shown here is derived from an EMBL/GenBank/DDBJ whole genome shotgun (WGS) entry which is preliminary data.</text>
</comment>
<reference evidence="2" key="1">
    <citation type="journal article" date="2021" name="Nat. Commun.">
        <title>Genetic determinants of endophytism in the Arabidopsis root mycobiome.</title>
        <authorList>
            <person name="Mesny F."/>
            <person name="Miyauchi S."/>
            <person name="Thiergart T."/>
            <person name="Pickel B."/>
            <person name="Atanasova L."/>
            <person name="Karlsson M."/>
            <person name="Huettel B."/>
            <person name="Barry K.W."/>
            <person name="Haridas S."/>
            <person name="Chen C."/>
            <person name="Bauer D."/>
            <person name="Andreopoulos W."/>
            <person name="Pangilinan J."/>
            <person name="LaButti K."/>
            <person name="Riley R."/>
            <person name="Lipzen A."/>
            <person name="Clum A."/>
            <person name="Drula E."/>
            <person name="Henrissat B."/>
            <person name="Kohler A."/>
            <person name="Grigoriev I.V."/>
            <person name="Martin F.M."/>
            <person name="Hacquard S."/>
        </authorList>
    </citation>
    <scope>NUCLEOTIDE SEQUENCE</scope>
    <source>
        <strain evidence="2">MPI-CAGE-CH-0243</strain>
    </source>
</reference>
<feature type="transmembrane region" description="Helical" evidence="1">
    <location>
        <begin position="90"/>
        <end position="111"/>
    </location>
</feature>
<sequence>MAPVSLGSKAAMSQYSNSSDSLISNESVHSGDSSNINSTSSGEASRAHSLWGSRINNSLRVFKLQVLTFLFSWDIPTESRKIILQKSRRAAAIHSLLHIIPLSGSLVLLVLNFTKSFIGITFNGAVFLQFVSKLHELLMQASIADIVLYIIKQQAVSAYLPLGALSAVIGASQLSYLWSLDFLSAIRSSSFDRWRKLWFISMIPMVSLLGALVGPSSAVLMIPQWGTLGKTDQIFWASNESLATLFPSEVKDSYKSNTYHWLILPSDPDLQEITLSTGSHTRRELKLTSVTNVPMKHSSYGSWFSSQQSRRNGVATAMVPTILSNNIFLQIREKYQPLNITAIAKIPHPVVSLACTPILDSIRPDQVLPYLTDDVTALEDYFTLQQIFRDVRMNSTTLDHVPPIWRASPEEGSPSIVGVFIGWGPRPSSVEQNVKDNPCSEAPMVSDLIEGINIEASNSCLYGKICTLSGYWFSCPNTISTARSSSIVQIPTWATKEFKLTRLPIRMDAIIDQVNSIIDLPVAKIMASGGETGDRYIRAIAGSVAFFISSISDMFPISAIESGFTLDKPLQTSFEITVRQVGYGYGSGGTSVNLSMVVIMTYCILTVAYLIYIGTTGYTSTAWNSAMEIVVLALRSKRPDHLGFVSGGISSTLTLEEGVGIRINEQDEAELIFAHDRDTDLRKLKFVVANNAY</sequence>
<name>A0A9P9DYB1_9PLEO</name>
<gene>
    <name evidence="2" type="ORF">B0J11DRAFT_505930</name>
</gene>
<keyword evidence="1" id="KW-1133">Transmembrane helix</keyword>
<dbReference type="OrthoDB" id="5342924at2759"/>
<dbReference type="Proteomes" id="UP000700596">
    <property type="component" value="Unassembled WGS sequence"/>
</dbReference>
<dbReference type="AlphaFoldDB" id="A0A9P9DYB1"/>
<accession>A0A9P9DYB1</accession>
<dbReference type="EMBL" id="JAGMWT010000006">
    <property type="protein sequence ID" value="KAH7127227.1"/>
    <property type="molecule type" value="Genomic_DNA"/>
</dbReference>
<proteinExistence type="predicted"/>
<feature type="transmembrane region" description="Helical" evidence="1">
    <location>
        <begin position="592"/>
        <end position="612"/>
    </location>
</feature>
<keyword evidence="1" id="KW-0812">Transmembrane</keyword>
<organism evidence="2 3">
    <name type="scientific">Dendryphion nanum</name>
    <dbReference type="NCBI Taxonomy" id="256645"/>
    <lineage>
        <taxon>Eukaryota</taxon>
        <taxon>Fungi</taxon>
        <taxon>Dikarya</taxon>
        <taxon>Ascomycota</taxon>
        <taxon>Pezizomycotina</taxon>
        <taxon>Dothideomycetes</taxon>
        <taxon>Pleosporomycetidae</taxon>
        <taxon>Pleosporales</taxon>
        <taxon>Torulaceae</taxon>
        <taxon>Dendryphion</taxon>
    </lineage>
</organism>